<dbReference type="OrthoDB" id="1694274at2759"/>
<dbReference type="Pfam" id="PF00702">
    <property type="entry name" value="Hydrolase"/>
    <property type="match status" value="1"/>
</dbReference>
<dbReference type="SUPFAM" id="SSF52540">
    <property type="entry name" value="P-loop containing nucleoside triphosphate hydrolases"/>
    <property type="match status" value="1"/>
</dbReference>
<organism evidence="2 3">
    <name type="scientific">Byssothecium circinans</name>
    <dbReference type="NCBI Taxonomy" id="147558"/>
    <lineage>
        <taxon>Eukaryota</taxon>
        <taxon>Fungi</taxon>
        <taxon>Dikarya</taxon>
        <taxon>Ascomycota</taxon>
        <taxon>Pezizomycotina</taxon>
        <taxon>Dothideomycetes</taxon>
        <taxon>Pleosporomycetidae</taxon>
        <taxon>Pleosporales</taxon>
        <taxon>Massarineae</taxon>
        <taxon>Massarinaceae</taxon>
        <taxon>Byssothecium</taxon>
    </lineage>
</organism>
<dbReference type="PANTHER" id="PTHR43434:SF1">
    <property type="entry name" value="PHOSPHOGLYCOLATE PHOSPHATASE"/>
    <property type="match status" value="1"/>
</dbReference>
<feature type="region of interest" description="Disordered" evidence="1">
    <location>
        <begin position="328"/>
        <end position="351"/>
    </location>
</feature>
<proteinExistence type="predicted"/>
<dbReference type="AlphaFoldDB" id="A0A6A5TZ23"/>
<evidence type="ECO:0000313" key="2">
    <source>
        <dbReference type="EMBL" id="KAF1958133.1"/>
    </source>
</evidence>
<dbReference type="Gene3D" id="3.40.50.300">
    <property type="entry name" value="P-loop containing nucleotide triphosphate hydrolases"/>
    <property type="match status" value="1"/>
</dbReference>
<dbReference type="InterPro" id="IPR023214">
    <property type="entry name" value="HAD_sf"/>
</dbReference>
<keyword evidence="3" id="KW-1185">Reference proteome</keyword>
<accession>A0A6A5TZ23</accession>
<evidence type="ECO:0000256" key="1">
    <source>
        <dbReference type="SAM" id="MobiDB-lite"/>
    </source>
</evidence>
<dbReference type="Pfam" id="PF13469">
    <property type="entry name" value="Sulfotransfer_3"/>
    <property type="match status" value="1"/>
</dbReference>
<dbReference type="Proteomes" id="UP000800035">
    <property type="component" value="Unassembled WGS sequence"/>
</dbReference>
<protein>
    <recommendedName>
        <fullName evidence="4">Sulfotransferase domain-containing protein</fullName>
    </recommendedName>
</protein>
<dbReference type="Gene3D" id="1.10.150.520">
    <property type="match status" value="1"/>
</dbReference>
<dbReference type="InterPro" id="IPR050155">
    <property type="entry name" value="HAD-like_hydrolase_sf"/>
</dbReference>
<evidence type="ECO:0008006" key="4">
    <source>
        <dbReference type="Google" id="ProtNLM"/>
    </source>
</evidence>
<evidence type="ECO:0000313" key="3">
    <source>
        <dbReference type="Proteomes" id="UP000800035"/>
    </source>
</evidence>
<dbReference type="PANTHER" id="PTHR43434">
    <property type="entry name" value="PHOSPHOGLYCOLATE PHOSPHATASE"/>
    <property type="match status" value="1"/>
</dbReference>
<dbReference type="EMBL" id="ML976987">
    <property type="protein sequence ID" value="KAF1958133.1"/>
    <property type="molecule type" value="Genomic_DNA"/>
</dbReference>
<gene>
    <name evidence="2" type="ORF">CC80DRAFT_409037</name>
</gene>
<dbReference type="InterPro" id="IPR027417">
    <property type="entry name" value="P-loop_NTPase"/>
</dbReference>
<sequence>MQPQTETITPQIRFLISCPGSGSTLLMRIFAEAPECVVTSRLILMGNHSNEAGHKFTPDYRILADSETVKAYNQTVADRRAFLASKEELGNDTKKGERAFKILPAPLNYNTMKPIFLVRDPVRIFDSWKHDGWTNMQSFFDCFENHFNMQDKHPTPPSFTLIYEKLIHDPEKEIRRICSYWDIPFNANMLSFKKDFSAFTLHTPREELLHKLETPHGLFNTVTKHSTIKSNIPPHNTLSNHEKHAIETRLGTLYLRLWKPEIDALRPRFEKAKWFAFDLDDTLHESRRASTAAITAVLSAIIRDFSATHTHPSHPLTLADLQTQYTKTKTPAPQPSTTAFTDNGNPSPQHQHHTFRLLATLSAFPLTPTDAQLASYTSLYETTFTANLELKCGVVELFTTLHSLGKKIAVVMEGPEDAQLRTIEHLGLRKWVQYVVEASRDRRGAGTTEGLYGELGVRAEEVVVVGGWGDGDGEDAGVVGVEEREGVWFGGGEEGRVRVRVNTLKKLEGLVRGV</sequence>
<name>A0A6A5TZ23_9PLEO</name>
<dbReference type="GO" id="GO:0006281">
    <property type="term" value="P:DNA repair"/>
    <property type="evidence" value="ECO:0007669"/>
    <property type="project" value="TreeGrafter"/>
</dbReference>
<feature type="compositionally biased region" description="Polar residues" evidence="1">
    <location>
        <begin position="328"/>
        <end position="349"/>
    </location>
</feature>
<dbReference type="SUPFAM" id="SSF56784">
    <property type="entry name" value="HAD-like"/>
    <property type="match status" value="1"/>
</dbReference>
<dbReference type="Gene3D" id="3.40.50.1000">
    <property type="entry name" value="HAD superfamily/HAD-like"/>
    <property type="match status" value="1"/>
</dbReference>
<dbReference type="GO" id="GO:0008967">
    <property type="term" value="F:phosphoglycolate phosphatase activity"/>
    <property type="evidence" value="ECO:0007669"/>
    <property type="project" value="TreeGrafter"/>
</dbReference>
<reference evidence="2" key="1">
    <citation type="journal article" date="2020" name="Stud. Mycol.">
        <title>101 Dothideomycetes genomes: a test case for predicting lifestyles and emergence of pathogens.</title>
        <authorList>
            <person name="Haridas S."/>
            <person name="Albert R."/>
            <person name="Binder M."/>
            <person name="Bloem J."/>
            <person name="Labutti K."/>
            <person name="Salamov A."/>
            <person name="Andreopoulos B."/>
            <person name="Baker S."/>
            <person name="Barry K."/>
            <person name="Bills G."/>
            <person name="Bluhm B."/>
            <person name="Cannon C."/>
            <person name="Castanera R."/>
            <person name="Culley D."/>
            <person name="Daum C."/>
            <person name="Ezra D."/>
            <person name="Gonzalez J."/>
            <person name="Henrissat B."/>
            <person name="Kuo A."/>
            <person name="Liang C."/>
            <person name="Lipzen A."/>
            <person name="Lutzoni F."/>
            <person name="Magnuson J."/>
            <person name="Mondo S."/>
            <person name="Nolan M."/>
            <person name="Ohm R."/>
            <person name="Pangilinan J."/>
            <person name="Park H.-J."/>
            <person name="Ramirez L."/>
            <person name="Alfaro M."/>
            <person name="Sun H."/>
            <person name="Tritt A."/>
            <person name="Yoshinaga Y."/>
            <person name="Zwiers L.-H."/>
            <person name="Turgeon B."/>
            <person name="Goodwin S."/>
            <person name="Spatafora J."/>
            <person name="Crous P."/>
            <person name="Grigoriev I."/>
        </authorList>
    </citation>
    <scope>NUCLEOTIDE SEQUENCE</scope>
    <source>
        <strain evidence="2">CBS 675.92</strain>
    </source>
</reference>
<dbReference type="InterPro" id="IPR036412">
    <property type="entry name" value="HAD-like_sf"/>
</dbReference>